<gene>
    <name evidence="1" type="ORF">LEN_0396</name>
</gene>
<sequence length="156" mass="17946">MALIERRAEIAAPLDYVYAVSQDYARRYDWDPFPERIDVVAGDPQRIAIGSEVLVRNKLGLTMRVRFVQLRPPTHAAIAMVSGPWFLHKFAGSWIFQALDAQRTEARFRYSLTTHPRWLRGCIEPLAAAYFDHAVRRRLRGLKAYCERMPAVVADS</sequence>
<dbReference type="CDD" id="cd07812">
    <property type="entry name" value="SRPBCC"/>
    <property type="match status" value="1"/>
</dbReference>
<dbReference type="KEGG" id="lem:LEN_0396"/>
<proteinExistence type="predicted"/>
<organism evidence="1 2">
    <name type="scientific">Lysobacter enzymogenes</name>
    <dbReference type="NCBI Taxonomy" id="69"/>
    <lineage>
        <taxon>Bacteria</taxon>
        <taxon>Pseudomonadati</taxon>
        <taxon>Pseudomonadota</taxon>
        <taxon>Gammaproteobacteria</taxon>
        <taxon>Lysobacterales</taxon>
        <taxon>Lysobacteraceae</taxon>
        <taxon>Lysobacter</taxon>
    </lineage>
</organism>
<dbReference type="SUPFAM" id="SSF55961">
    <property type="entry name" value="Bet v1-like"/>
    <property type="match status" value="1"/>
</dbReference>
<dbReference type="Gene3D" id="3.30.530.20">
    <property type="match status" value="1"/>
</dbReference>
<protein>
    <submittedName>
        <fullName evidence="1">Oligoketide cyclase/lipid transport protein</fullName>
    </submittedName>
</protein>
<dbReference type="Proteomes" id="UP000218824">
    <property type="component" value="Chromosome"/>
</dbReference>
<dbReference type="GeneID" id="83062309"/>
<evidence type="ECO:0000313" key="1">
    <source>
        <dbReference type="EMBL" id="BAV95883.1"/>
    </source>
</evidence>
<dbReference type="EMBL" id="AP014940">
    <property type="protein sequence ID" value="BAV95883.1"/>
    <property type="molecule type" value="Genomic_DNA"/>
</dbReference>
<dbReference type="InterPro" id="IPR019587">
    <property type="entry name" value="Polyketide_cyclase/dehydratase"/>
</dbReference>
<dbReference type="RefSeq" id="WP_096376437.1">
    <property type="nucleotide sequence ID" value="NZ_AP014940.1"/>
</dbReference>
<dbReference type="AlphaFoldDB" id="A0AAU9AG71"/>
<reference evidence="1 2" key="1">
    <citation type="journal article" date="2017" name="DNA Res.">
        <title>Complete genome sequence and expression profile of the commercial lytic enzyme producer Lysobacter enzymogenes M497-1.</title>
        <authorList>
            <person name="Takami H."/>
            <person name="Toyoda A."/>
            <person name="Uchiyama I."/>
            <person name="Itoh T."/>
            <person name="Takaki Y."/>
            <person name="Arai W."/>
            <person name="Nishi S."/>
            <person name="Kawai M."/>
            <person name="Shinya K."/>
            <person name="Ikeda H."/>
        </authorList>
    </citation>
    <scope>NUCLEOTIDE SEQUENCE [LARGE SCALE GENOMIC DNA]</scope>
    <source>
        <strain evidence="1 2">M497-1</strain>
    </source>
</reference>
<accession>A0AAU9AG71</accession>
<name>A0AAU9AG71_LYSEN</name>
<evidence type="ECO:0000313" key="2">
    <source>
        <dbReference type="Proteomes" id="UP000218824"/>
    </source>
</evidence>
<dbReference type="Pfam" id="PF10604">
    <property type="entry name" value="Polyketide_cyc2"/>
    <property type="match status" value="1"/>
</dbReference>
<dbReference type="InterPro" id="IPR023393">
    <property type="entry name" value="START-like_dom_sf"/>
</dbReference>